<protein>
    <submittedName>
        <fullName evidence="2">Uncharacterized protein</fullName>
    </submittedName>
</protein>
<organism evidence="2 3">
    <name type="scientific">Rhynchophorus ferrugineus</name>
    <name type="common">Red palm weevil</name>
    <name type="synonym">Curculio ferrugineus</name>
    <dbReference type="NCBI Taxonomy" id="354439"/>
    <lineage>
        <taxon>Eukaryota</taxon>
        <taxon>Metazoa</taxon>
        <taxon>Ecdysozoa</taxon>
        <taxon>Arthropoda</taxon>
        <taxon>Hexapoda</taxon>
        <taxon>Insecta</taxon>
        <taxon>Pterygota</taxon>
        <taxon>Neoptera</taxon>
        <taxon>Endopterygota</taxon>
        <taxon>Coleoptera</taxon>
        <taxon>Polyphaga</taxon>
        <taxon>Cucujiformia</taxon>
        <taxon>Curculionidae</taxon>
        <taxon>Dryophthorinae</taxon>
        <taxon>Rhynchophorus</taxon>
    </lineage>
</organism>
<dbReference type="AlphaFoldDB" id="A0A834M5D9"/>
<proteinExistence type="predicted"/>
<dbReference type="Proteomes" id="UP000625711">
    <property type="component" value="Unassembled WGS sequence"/>
</dbReference>
<reference evidence="2" key="1">
    <citation type="submission" date="2020-08" db="EMBL/GenBank/DDBJ databases">
        <title>Genome sequencing and assembly of the red palm weevil Rhynchophorus ferrugineus.</title>
        <authorList>
            <person name="Dias G.B."/>
            <person name="Bergman C.M."/>
            <person name="Manee M."/>
        </authorList>
    </citation>
    <scope>NUCLEOTIDE SEQUENCE</scope>
    <source>
        <strain evidence="2">AA-2017</strain>
        <tissue evidence="2">Whole larva</tissue>
    </source>
</reference>
<feature type="region of interest" description="Disordered" evidence="1">
    <location>
        <begin position="112"/>
        <end position="136"/>
    </location>
</feature>
<accession>A0A834M5D9</accession>
<gene>
    <name evidence="2" type="ORF">GWI33_014559</name>
</gene>
<feature type="region of interest" description="Disordered" evidence="1">
    <location>
        <begin position="38"/>
        <end position="94"/>
    </location>
</feature>
<sequence length="136" mass="14631">MVVLCGIVRLPICMANDVRKNRNAGLGVVCDCLKNKTFTSEDNNRHSHRVFASEAGASREIGQQPARSRGKRGEGGGDPPSLAGTASGDGTPVPQFARSLLLDLSYRRPTAAPSLCRRATRTRPRKPDETSFLPGK</sequence>
<dbReference type="EMBL" id="JAACXV010013728">
    <property type="protein sequence ID" value="KAF7272696.1"/>
    <property type="molecule type" value="Genomic_DNA"/>
</dbReference>
<comment type="caution">
    <text evidence="2">The sequence shown here is derived from an EMBL/GenBank/DDBJ whole genome shotgun (WGS) entry which is preliminary data.</text>
</comment>
<name>A0A834M5D9_RHYFE</name>
<keyword evidence="3" id="KW-1185">Reference proteome</keyword>
<evidence type="ECO:0000256" key="1">
    <source>
        <dbReference type="SAM" id="MobiDB-lite"/>
    </source>
</evidence>
<evidence type="ECO:0000313" key="2">
    <source>
        <dbReference type="EMBL" id="KAF7272696.1"/>
    </source>
</evidence>
<evidence type="ECO:0000313" key="3">
    <source>
        <dbReference type="Proteomes" id="UP000625711"/>
    </source>
</evidence>